<evidence type="ECO:0000313" key="1">
    <source>
        <dbReference type="EMBL" id="RHW31403.1"/>
    </source>
</evidence>
<gene>
    <name evidence="1" type="ORF">D1B31_22230</name>
</gene>
<dbReference type="Proteomes" id="UP000284416">
    <property type="component" value="Unassembled WGS sequence"/>
</dbReference>
<name>A0A417YFG1_9BACI</name>
<protein>
    <recommendedName>
        <fullName evidence="3">DUF3918 domain-containing protein</fullName>
    </recommendedName>
</protein>
<dbReference type="EMBL" id="QWEG01000023">
    <property type="protein sequence ID" value="RHW31403.1"/>
    <property type="molecule type" value="Genomic_DNA"/>
</dbReference>
<keyword evidence="2" id="KW-1185">Reference proteome</keyword>
<organism evidence="1 2">
    <name type="scientific">Neobacillus notoginsengisoli</name>
    <dbReference type="NCBI Taxonomy" id="1578198"/>
    <lineage>
        <taxon>Bacteria</taxon>
        <taxon>Bacillati</taxon>
        <taxon>Bacillota</taxon>
        <taxon>Bacilli</taxon>
        <taxon>Bacillales</taxon>
        <taxon>Bacillaceae</taxon>
        <taxon>Neobacillus</taxon>
    </lineage>
</organism>
<sequence>MEIHFFSYMFTESCKGEVFYVCIFKEGNKMDRKKMLLTTVALGAAYLMRNKESRDKLMDQMQSMGTAKKKSKPDTM</sequence>
<comment type="caution">
    <text evidence="1">The sequence shown here is derived from an EMBL/GenBank/DDBJ whole genome shotgun (WGS) entry which is preliminary data.</text>
</comment>
<dbReference type="AlphaFoldDB" id="A0A417YFG1"/>
<evidence type="ECO:0008006" key="3">
    <source>
        <dbReference type="Google" id="ProtNLM"/>
    </source>
</evidence>
<reference evidence="1 2" key="1">
    <citation type="journal article" date="2017" name="Int. J. Syst. Evol. Microbiol.">
        <title>Bacillus notoginsengisoli sp. nov., a novel bacterium isolated from the rhizosphere of Panax notoginseng.</title>
        <authorList>
            <person name="Zhang M.Y."/>
            <person name="Cheng J."/>
            <person name="Cai Y."/>
            <person name="Zhang T.Y."/>
            <person name="Wu Y.Y."/>
            <person name="Manikprabhu D."/>
            <person name="Li W.J."/>
            <person name="Zhang Y.X."/>
        </authorList>
    </citation>
    <scope>NUCLEOTIDE SEQUENCE [LARGE SCALE GENOMIC DNA]</scope>
    <source>
        <strain evidence="1 2">JCM 30743</strain>
    </source>
</reference>
<accession>A0A417YFG1</accession>
<evidence type="ECO:0000313" key="2">
    <source>
        <dbReference type="Proteomes" id="UP000284416"/>
    </source>
</evidence>
<proteinExistence type="predicted"/>